<evidence type="ECO:0000256" key="1">
    <source>
        <dbReference type="ARBA" id="ARBA00022763"/>
    </source>
</evidence>
<evidence type="ECO:0000259" key="2">
    <source>
        <dbReference type="Pfam" id="PF01035"/>
    </source>
</evidence>
<dbReference type="AlphaFoldDB" id="A0A0G0JWI1"/>
<name>A0A0G0JWI1_9BACT</name>
<dbReference type="GO" id="GO:0008168">
    <property type="term" value="F:methyltransferase activity"/>
    <property type="evidence" value="ECO:0007669"/>
    <property type="project" value="UniProtKB-KW"/>
</dbReference>
<sequence length="105" mass="11923">MNFKELVIKITKSIPYGCVTTYGTIATLSGMPRGARLVGGILHFAYQKEDLPWHRVINREGFISIRCMDHPKELQKALLEQEGVKVSKDLTIDLSTFGWWGEDVK</sequence>
<dbReference type="Gene3D" id="1.10.10.10">
    <property type="entry name" value="Winged helix-like DNA-binding domain superfamily/Winged helix DNA-binding domain"/>
    <property type="match status" value="1"/>
</dbReference>
<keyword evidence="3" id="KW-0808">Transferase</keyword>
<reference evidence="3 4" key="1">
    <citation type="journal article" date="2015" name="Nature">
        <title>rRNA introns, odd ribosomes, and small enigmatic genomes across a large radiation of phyla.</title>
        <authorList>
            <person name="Brown C.T."/>
            <person name="Hug L.A."/>
            <person name="Thomas B.C."/>
            <person name="Sharon I."/>
            <person name="Castelle C.J."/>
            <person name="Singh A."/>
            <person name="Wilkins M.J."/>
            <person name="Williams K.H."/>
            <person name="Banfield J.F."/>
        </authorList>
    </citation>
    <scope>NUCLEOTIDE SEQUENCE [LARGE SCALE GENOMIC DNA]</scope>
</reference>
<comment type="caution">
    <text evidence="3">The sequence shown here is derived from an EMBL/GenBank/DDBJ whole genome shotgun (WGS) entry which is preliminary data.</text>
</comment>
<dbReference type="InterPro" id="IPR036217">
    <property type="entry name" value="MethylDNA_cys_MeTrfase_DNAb"/>
</dbReference>
<dbReference type="GO" id="GO:0006281">
    <property type="term" value="P:DNA repair"/>
    <property type="evidence" value="ECO:0007669"/>
    <property type="project" value="InterPro"/>
</dbReference>
<dbReference type="Proteomes" id="UP000034235">
    <property type="component" value="Unassembled WGS sequence"/>
</dbReference>
<keyword evidence="1" id="KW-0227">DNA damage</keyword>
<organism evidence="3 4">
    <name type="scientific">Candidatus Daviesbacteria bacterium GW2011_GWA2_38_24</name>
    <dbReference type="NCBI Taxonomy" id="1618422"/>
    <lineage>
        <taxon>Bacteria</taxon>
        <taxon>Candidatus Daviesiibacteriota</taxon>
    </lineage>
</organism>
<feature type="domain" description="Methylated-DNA-[protein]-cysteine S-methyltransferase DNA binding" evidence="2">
    <location>
        <begin position="2"/>
        <end position="84"/>
    </location>
</feature>
<dbReference type="EMBL" id="LBUP01000001">
    <property type="protein sequence ID" value="KKQ67500.1"/>
    <property type="molecule type" value="Genomic_DNA"/>
</dbReference>
<dbReference type="PANTHER" id="PTHR42942">
    <property type="entry name" value="6-O-METHYLGUANINE DNA METHYLTRANSFERASE"/>
    <property type="match status" value="1"/>
</dbReference>
<dbReference type="InterPro" id="IPR052520">
    <property type="entry name" value="ATL_DNA_repair"/>
</dbReference>
<evidence type="ECO:0000313" key="3">
    <source>
        <dbReference type="EMBL" id="KKQ67500.1"/>
    </source>
</evidence>
<dbReference type="InterPro" id="IPR014048">
    <property type="entry name" value="MethylDNA_cys_MeTrfase_DNA-bd"/>
</dbReference>
<gene>
    <name evidence="3" type="ORF">US86_C0001G0427</name>
</gene>
<dbReference type="InterPro" id="IPR036388">
    <property type="entry name" value="WH-like_DNA-bd_sf"/>
</dbReference>
<evidence type="ECO:0000313" key="4">
    <source>
        <dbReference type="Proteomes" id="UP000034235"/>
    </source>
</evidence>
<dbReference type="Pfam" id="PF01035">
    <property type="entry name" value="DNA_binding_1"/>
    <property type="match status" value="1"/>
</dbReference>
<protein>
    <submittedName>
        <fullName evidence="3">Methylated-DNA/protein-cysteine methyltransferase</fullName>
    </submittedName>
</protein>
<dbReference type="CDD" id="cd06445">
    <property type="entry name" value="ATase"/>
    <property type="match status" value="1"/>
</dbReference>
<keyword evidence="3" id="KW-0489">Methyltransferase</keyword>
<dbReference type="SUPFAM" id="SSF46767">
    <property type="entry name" value="Methylated DNA-protein cysteine methyltransferase, C-terminal domain"/>
    <property type="match status" value="1"/>
</dbReference>
<accession>A0A0G0JWI1</accession>
<dbReference type="PANTHER" id="PTHR42942:SF1">
    <property type="entry name" value="ALKYLTRANSFERASE-LIKE PROTEIN 1"/>
    <property type="match status" value="1"/>
</dbReference>
<dbReference type="GO" id="GO:0032259">
    <property type="term" value="P:methylation"/>
    <property type="evidence" value="ECO:0007669"/>
    <property type="project" value="UniProtKB-KW"/>
</dbReference>
<proteinExistence type="predicted"/>